<protein>
    <submittedName>
        <fullName evidence="2">Protein DA1</fullName>
    </submittedName>
</protein>
<sequence length="207" mass="24062">MWLNSHTLYPCYYCHHQYFKEDTLSYADGRMLCKDCAKHIIVTTANLQLVAEWVLKQIDVLGLRFMRGYTHVSLISKEKMKSLGFDHAEGLATNTVSTNMFFKNHHLHAQINVVYGMPTANLVWVLSHEIGHVLLSQHQYQFNTMAEEEGFCQLIALLISQRSQNPLMPRVLHKELSNPDPIYGDELRKAYATYQQQGFSQYFQKFI</sequence>
<dbReference type="InterPro" id="IPR037274">
    <property type="entry name" value="Znf_CHY_sf"/>
</dbReference>
<evidence type="ECO:0000313" key="2">
    <source>
        <dbReference type="EMBL" id="AWL28924.1"/>
    </source>
</evidence>
<feature type="domain" description="Protein DA1-like" evidence="1">
    <location>
        <begin position="90"/>
        <end position="158"/>
    </location>
</feature>
<dbReference type="InterPro" id="IPR022087">
    <property type="entry name" value="DA1-like_dom"/>
</dbReference>
<dbReference type="Pfam" id="PF12315">
    <property type="entry name" value="DA1-like"/>
    <property type="match status" value="1"/>
</dbReference>
<accession>A0A2S2FD87</accession>
<reference evidence="2" key="1">
    <citation type="submission" date="2019-08" db="EMBL/GenBank/DDBJ databases">
        <title>The complete genome of Acinetobacter defluvii strain WCHAD010030.</title>
        <authorList>
            <person name="Hu Y."/>
            <person name="Qin J."/>
            <person name="Feng Y."/>
            <person name="Zong Z."/>
        </authorList>
    </citation>
    <scope>NUCLEOTIDE SEQUENCE</scope>
    <source>
        <strain evidence="2">WCHA30</strain>
    </source>
</reference>
<dbReference type="SUPFAM" id="SSF161219">
    <property type="entry name" value="CHY zinc finger-like"/>
    <property type="match status" value="1"/>
</dbReference>
<keyword evidence="3" id="KW-1185">Reference proteome</keyword>
<dbReference type="RefSeq" id="WP_065995290.1">
    <property type="nucleotide sequence ID" value="NZ_CP029397.2"/>
</dbReference>
<dbReference type="KEGG" id="adv:DJ533_10270"/>
<dbReference type="GO" id="GO:0008270">
    <property type="term" value="F:zinc ion binding"/>
    <property type="evidence" value="ECO:0007669"/>
    <property type="project" value="InterPro"/>
</dbReference>
<proteinExistence type="predicted"/>
<dbReference type="OrthoDB" id="1120323at2"/>
<evidence type="ECO:0000313" key="3">
    <source>
        <dbReference type="Proteomes" id="UP000245977"/>
    </source>
</evidence>
<dbReference type="STRING" id="1871111.GCA_001704615_01864"/>
<dbReference type="EMBL" id="CP029397">
    <property type="protein sequence ID" value="AWL28924.1"/>
    <property type="molecule type" value="Genomic_DNA"/>
</dbReference>
<name>A0A2S2FD87_9GAMM</name>
<dbReference type="AlphaFoldDB" id="A0A2S2FD87"/>
<organism evidence="2 3">
    <name type="scientific">Acinetobacter defluvii</name>
    <dbReference type="NCBI Taxonomy" id="1871111"/>
    <lineage>
        <taxon>Bacteria</taxon>
        <taxon>Pseudomonadati</taxon>
        <taxon>Pseudomonadota</taxon>
        <taxon>Gammaproteobacteria</taxon>
        <taxon>Moraxellales</taxon>
        <taxon>Moraxellaceae</taxon>
        <taxon>Acinetobacter</taxon>
    </lineage>
</organism>
<dbReference type="SUPFAM" id="SSF55486">
    <property type="entry name" value="Metalloproteases ('zincins'), catalytic domain"/>
    <property type="match status" value="1"/>
</dbReference>
<gene>
    <name evidence="2" type="ORF">DJ533_10270</name>
</gene>
<dbReference type="Proteomes" id="UP000245977">
    <property type="component" value="Chromosome"/>
</dbReference>
<evidence type="ECO:0000259" key="1">
    <source>
        <dbReference type="Pfam" id="PF12315"/>
    </source>
</evidence>